<evidence type="ECO:0000256" key="2">
    <source>
        <dbReference type="SAM" id="Phobius"/>
    </source>
</evidence>
<feature type="region of interest" description="Disordered" evidence="1">
    <location>
        <begin position="139"/>
        <end position="175"/>
    </location>
</feature>
<gene>
    <name evidence="3" type="ORF">EDD39_1159</name>
</gene>
<sequence length="175" mass="18866">MYDERLSAPLSLWLLPVAAGLTSALILLPYGLTASLVAMVLASALSSVALGSYGSPRIRVVQGVLLAGEARLPLEVLGQALPLDRKEALAWRTWKSDPRAFMLLRSYIHTALRVEVTDPADPTPYLYLSTRHPQRLAEVIEAGRASQREGQGQGAQGASARDGEQPEPRSDRPVG</sequence>
<feature type="compositionally biased region" description="Basic and acidic residues" evidence="1">
    <location>
        <begin position="161"/>
        <end position="175"/>
    </location>
</feature>
<comment type="caution">
    <text evidence="3">The sequence shown here is derived from an EMBL/GenBank/DDBJ whole genome shotgun (WGS) entry which is preliminary data.</text>
</comment>
<dbReference type="Proteomes" id="UP000267408">
    <property type="component" value="Unassembled WGS sequence"/>
</dbReference>
<reference evidence="3 4" key="1">
    <citation type="submission" date="2018-11" db="EMBL/GenBank/DDBJ databases">
        <title>Sequencing the genomes of 1000 actinobacteria strains.</title>
        <authorList>
            <person name="Klenk H.-P."/>
        </authorList>
    </citation>
    <scope>NUCLEOTIDE SEQUENCE [LARGE SCALE GENOMIC DNA]</scope>
    <source>
        <strain evidence="3 4">DSM 44780</strain>
    </source>
</reference>
<dbReference type="RefSeq" id="WP_100837068.1">
    <property type="nucleotide sequence ID" value="NZ_RJVJ01000001.1"/>
</dbReference>
<keyword evidence="2" id="KW-0812">Transmembrane</keyword>
<feature type="transmembrane region" description="Helical" evidence="2">
    <location>
        <begin position="12"/>
        <end position="30"/>
    </location>
</feature>
<protein>
    <recommendedName>
        <fullName evidence="5">DUF3093 family protein</fullName>
    </recommendedName>
</protein>
<evidence type="ECO:0000256" key="1">
    <source>
        <dbReference type="SAM" id="MobiDB-lite"/>
    </source>
</evidence>
<dbReference type="OrthoDB" id="3217020at2"/>
<name>A0A8G1XAW0_9ACTN</name>
<keyword evidence="2" id="KW-0472">Membrane</keyword>
<evidence type="ECO:0000313" key="3">
    <source>
        <dbReference type="EMBL" id="ROR43024.1"/>
    </source>
</evidence>
<dbReference type="Pfam" id="PF11292">
    <property type="entry name" value="DUF3093"/>
    <property type="match status" value="1"/>
</dbReference>
<proteinExistence type="predicted"/>
<accession>A0A8G1XAW0</accession>
<evidence type="ECO:0000313" key="4">
    <source>
        <dbReference type="Proteomes" id="UP000267408"/>
    </source>
</evidence>
<feature type="compositionally biased region" description="Low complexity" evidence="1">
    <location>
        <begin position="142"/>
        <end position="160"/>
    </location>
</feature>
<dbReference type="InterPro" id="IPR021443">
    <property type="entry name" value="DUF3093"/>
</dbReference>
<dbReference type="AlphaFoldDB" id="A0A8G1XAW0"/>
<organism evidence="3 4">
    <name type="scientific">Kitasatospora cineracea</name>
    <dbReference type="NCBI Taxonomy" id="88074"/>
    <lineage>
        <taxon>Bacteria</taxon>
        <taxon>Bacillati</taxon>
        <taxon>Actinomycetota</taxon>
        <taxon>Actinomycetes</taxon>
        <taxon>Kitasatosporales</taxon>
        <taxon>Streptomycetaceae</taxon>
        <taxon>Kitasatospora</taxon>
    </lineage>
</organism>
<keyword evidence="2" id="KW-1133">Transmembrane helix</keyword>
<dbReference type="EMBL" id="RJVJ01000001">
    <property type="protein sequence ID" value="ROR43024.1"/>
    <property type="molecule type" value="Genomic_DNA"/>
</dbReference>
<evidence type="ECO:0008006" key="5">
    <source>
        <dbReference type="Google" id="ProtNLM"/>
    </source>
</evidence>